<keyword evidence="3" id="KW-0378">Hydrolase</keyword>
<gene>
    <name evidence="3" type="primary">pulA</name>
    <name evidence="3" type="ORF">IC621_08070</name>
</gene>
<dbReference type="Gene3D" id="2.60.40.1180">
    <property type="entry name" value="Golgi alpha-mannosidase II"/>
    <property type="match status" value="1"/>
</dbReference>
<dbReference type="Pfam" id="PF17999">
    <property type="entry name" value="PulA_N1"/>
    <property type="match status" value="1"/>
</dbReference>
<evidence type="ECO:0000313" key="4">
    <source>
        <dbReference type="Proteomes" id="UP000626844"/>
    </source>
</evidence>
<dbReference type="InterPro" id="IPR006047">
    <property type="entry name" value="GH13_cat_dom"/>
</dbReference>
<reference evidence="3" key="1">
    <citation type="submission" date="2020-09" db="EMBL/GenBank/DDBJ databases">
        <title>A novel bacterium of genus Bacillus, isolated from South China Sea.</title>
        <authorList>
            <person name="Huang H."/>
            <person name="Mo K."/>
            <person name="Hu Y."/>
        </authorList>
    </citation>
    <scope>NUCLEOTIDE SEQUENCE</scope>
    <source>
        <strain evidence="3">IB182487</strain>
    </source>
</reference>
<dbReference type="Gene3D" id="3.20.20.80">
    <property type="entry name" value="Glycosidases"/>
    <property type="match status" value="1"/>
</dbReference>
<dbReference type="AlphaFoldDB" id="A0A926NHN0"/>
<sequence>MLKIRRPFDAYLDEFNLITILIPKQNHHSYHQKFYLFKEKEKIVLNIIEHLIIDKYVKYICRFNEDIGFGKTYYIEDVTGMKTDLQIGAVIRTALFDESFYYAGDLGVDYSSKRTKLTLWAPTATEVKVKLFSPHTGMEEIQPLHRQERGVWSATLAGDYEHYYYSYLICINLKWREAVDPYATAVSLNGELGVIIDIGKTETERVITSELQKPTDAIIYELHIRDFSIHPDSGMAYKGKYLAFTELESTTHHSFSTGLSYIKDLGVTHIELLPFNDFEGVDETRPDVNYNWGYNPLHFNAPEGSYSTSPSDPYKRIFELKEAINAIHKQGLKVIMDAVYNHVFIREQSSFEKIVPGYYFRHDTIGLPSNGTGVGNDIASERLMVRKFIIDSVKYWMRNFDVDGFRFDLMGILDVETMNQVRHEVDKFKKDALVFGEGWDLQTPLPYQQKATIANSKKMPGIAFFNDMFRDNIKGSTFEPYDRGFALGNHHKTHEAKQSIVGSIPFNHELKGMFQEPSQTINYVESHDNHTFWDKMNIPLKHEADTVKRKWQRLAASMVILSQGIPFLHAGQEFFRTKQGIENSYRSPDHINQLDWHRREKYNEDVEYVKKLISFRKSHPALRLPKTELVKKHLAFLIAQDGIISYLLHSLEGIDTYKQILVVHNNRLRDPFPINLPDQEEWILKAAPASFTKEEIRVSGKIIIDDIGTNILFKI</sequence>
<proteinExistence type="inferred from homology"/>
<dbReference type="RefSeq" id="WP_191157552.1">
    <property type="nucleotide sequence ID" value="NZ_JACXAI010000007.1"/>
</dbReference>
<dbReference type="Pfam" id="PF02922">
    <property type="entry name" value="CBM_48"/>
    <property type="match status" value="1"/>
</dbReference>
<evidence type="ECO:0000256" key="1">
    <source>
        <dbReference type="ARBA" id="ARBA00008061"/>
    </source>
</evidence>
<accession>A0A926NHN0</accession>
<feature type="domain" description="Glycosyl hydrolase family 13 catalytic" evidence="2">
    <location>
        <begin position="249"/>
        <end position="616"/>
    </location>
</feature>
<dbReference type="InterPro" id="IPR013780">
    <property type="entry name" value="Glyco_hydro_b"/>
</dbReference>
<dbReference type="Pfam" id="PF21653">
    <property type="entry name" value="pulA_all-beta"/>
    <property type="match status" value="1"/>
</dbReference>
<dbReference type="EMBL" id="JACXAI010000007">
    <property type="protein sequence ID" value="MBD1380183.1"/>
    <property type="molecule type" value="Genomic_DNA"/>
</dbReference>
<dbReference type="GO" id="GO:0005975">
    <property type="term" value="P:carbohydrate metabolic process"/>
    <property type="evidence" value="ECO:0007669"/>
    <property type="project" value="InterPro"/>
</dbReference>
<dbReference type="PANTHER" id="PTHR43002">
    <property type="entry name" value="GLYCOGEN DEBRANCHING ENZYME"/>
    <property type="match status" value="1"/>
</dbReference>
<keyword evidence="3" id="KW-0326">Glycosidase</keyword>
<dbReference type="SUPFAM" id="SSF51445">
    <property type="entry name" value="(Trans)glycosidases"/>
    <property type="match status" value="1"/>
</dbReference>
<keyword evidence="4" id="KW-1185">Reference proteome</keyword>
<dbReference type="Proteomes" id="UP000626844">
    <property type="component" value="Unassembled WGS sequence"/>
</dbReference>
<name>A0A926NHN0_9BACI</name>
<dbReference type="InterPro" id="IPR040697">
    <property type="entry name" value="PulA_N1"/>
</dbReference>
<dbReference type="NCBIfam" id="TIGR02104">
    <property type="entry name" value="pulA_typeI"/>
    <property type="match status" value="1"/>
</dbReference>
<dbReference type="CDD" id="cd02860">
    <property type="entry name" value="E_set_Pullulanase"/>
    <property type="match status" value="1"/>
</dbReference>
<dbReference type="InterPro" id="IPR049117">
    <property type="entry name" value="pulA_all-beta"/>
</dbReference>
<comment type="caution">
    <text evidence="3">The sequence shown here is derived from an EMBL/GenBank/DDBJ whole genome shotgun (WGS) entry which is preliminary data.</text>
</comment>
<dbReference type="Gene3D" id="2.60.40.10">
    <property type="entry name" value="Immunoglobulins"/>
    <property type="match status" value="1"/>
</dbReference>
<dbReference type="InterPro" id="IPR013783">
    <property type="entry name" value="Ig-like_fold"/>
</dbReference>
<dbReference type="CDD" id="cd11341">
    <property type="entry name" value="AmyAc_Pullulanase_LD-like"/>
    <property type="match status" value="1"/>
</dbReference>
<comment type="similarity">
    <text evidence="1">Belongs to the glycosyl hydrolase 13 family.</text>
</comment>
<dbReference type="SUPFAM" id="SSF81296">
    <property type="entry name" value="E set domains"/>
    <property type="match status" value="1"/>
</dbReference>
<dbReference type="InterPro" id="IPR017853">
    <property type="entry name" value="GH"/>
</dbReference>
<organism evidence="3 4">
    <name type="scientific">Metabacillus arenae</name>
    <dbReference type="NCBI Taxonomy" id="2771434"/>
    <lineage>
        <taxon>Bacteria</taxon>
        <taxon>Bacillati</taxon>
        <taxon>Bacillota</taxon>
        <taxon>Bacilli</taxon>
        <taxon>Bacillales</taxon>
        <taxon>Bacillaceae</taxon>
        <taxon>Metabacillus</taxon>
    </lineage>
</organism>
<dbReference type="GO" id="GO:0051060">
    <property type="term" value="F:pullulanase activity"/>
    <property type="evidence" value="ECO:0007669"/>
    <property type="project" value="UniProtKB-EC"/>
</dbReference>
<dbReference type="Gene3D" id="2.60.40.2320">
    <property type="match status" value="1"/>
</dbReference>
<dbReference type="InterPro" id="IPR014756">
    <property type="entry name" value="Ig_E-set"/>
</dbReference>
<dbReference type="EC" id="3.2.1.41" evidence="3"/>
<dbReference type="InterPro" id="IPR011840">
    <property type="entry name" value="PulA_typeI"/>
</dbReference>
<dbReference type="SMART" id="SM00642">
    <property type="entry name" value="Aamy"/>
    <property type="match status" value="1"/>
</dbReference>
<dbReference type="InterPro" id="IPR004193">
    <property type="entry name" value="Glyco_hydro_13_N"/>
</dbReference>
<evidence type="ECO:0000313" key="3">
    <source>
        <dbReference type="EMBL" id="MBD1380183.1"/>
    </source>
</evidence>
<protein>
    <submittedName>
        <fullName evidence="3">Type I pullulanase</fullName>
        <ecNumber evidence="3">3.2.1.41</ecNumber>
    </submittedName>
</protein>
<evidence type="ECO:0000259" key="2">
    <source>
        <dbReference type="SMART" id="SM00642"/>
    </source>
</evidence>